<dbReference type="PROSITE" id="PS50255">
    <property type="entry name" value="CYTOCHROME_B5_2"/>
    <property type="match status" value="1"/>
</dbReference>
<evidence type="ECO:0000256" key="9">
    <source>
        <dbReference type="ARBA" id="ARBA00023004"/>
    </source>
</evidence>
<keyword evidence="13" id="KW-1185">Reference proteome</keyword>
<dbReference type="InterPro" id="IPR000572">
    <property type="entry name" value="OxRdtase_Mopterin-bd_dom"/>
</dbReference>
<organism evidence="12 13">
    <name type="scientific">Cetraspora pellucida</name>
    <dbReference type="NCBI Taxonomy" id="1433469"/>
    <lineage>
        <taxon>Eukaryota</taxon>
        <taxon>Fungi</taxon>
        <taxon>Fungi incertae sedis</taxon>
        <taxon>Mucoromycota</taxon>
        <taxon>Glomeromycotina</taxon>
        <taxon>Glomeromycetes</taxon>
        <taxon>Diversisporales</taxon>
        <taxon>Gigasporaceae</taxon>
        <taxon>Cetraspora</taxon>
    </lineage>
</organism>
<reference evidence="12" key="1">
    <citation type="submission" date="2021-06" db="EMBL/GenBank/DDBJ databases">
        <authorList>
            <person name="Kallberg Y."/>
            <person name="Tangrot J."/>
            <person name="Rosling A."/>
        </authorList>
    </citation>
    <scope>NUCLEOTIDE SEQUENCE</scope>
    <source>
        <strain evidence="12">FL966</strain>
    </source>
</reference>
<dbReference type="AlphaFoldDB" id="A0A9N9EXY4"/>
<dbReference type="Gene3D" id="2.60.40.650">
    <property type="match status" value="1"/>
</dbReference>
<dbReference type="Gene3D" id="3.10.120.10">
    <property type="entry name" value="Cytochrome b5-like heme/steroid binding domain"/>
    <property type="match status" value="1"/>
</dbReference>
<dbReference type="EMBL" id="CAJVQA010000959">
    <property type="protein sequence ID" value="CAG8497459.1"/>
    <property type="molecule type" value="Genomic_DNA"/>
</dbReference>
<dbReference type="Pfam" id="PF03404">
    <property type="entry name" value="Mo-co_dimer"/>
    <property type="match status" value="1"/>
</dbReference>
<dbReference type="GO" id="GO:0050464">
    <property type="term" value="F:nitrate reductase (NADPH) activity"/>
    <property type="evidence" value="ECO:0007669"/>
    <property type="project" value="UniProtKB-EC"/>
</dbReference>
<dbReference type="InterPro" id="IPR014756">
    <property type="entry name" value="Ig_E-set"/>
</dbReference>
<evidence type="ECO:0000256" key="5">
    <source>
        <dbReference type="ARBA" id="ARBA00022505"/>
    </source>
</evidence>
<dbReference type="PROSITE" id="PS00559">
    <property type="entry name" value="MOLYBDOPTERIN_EUK"/>
    <property type="match status" value="1"/>
</dbReference>
<evidence type="ECO:0000313" key="13">
    <source>
        <dbReference type="Proteomes" id="UP000789759"/>
    </source>
</evidence>
<dbReference type="SMART" id="SM01117">
    <property type="entry name" value="Cyt-b5"/>
    <property type="match status" value="1"/>
</dbReference>
<sequence>MAAATSINTIDPRDIGTPDDWIPRHSEMVRLTGKHPFNAESPLSLLMDQGFITPVPLHYVRNHGPVPKLHWDIHRLVVDGLVSNPLNLSMNDLENLPYKEFPVTLVCAGNRRKEQNMIKQSIGFNWGPAATSCAIWKGVPLNYILKLAGVNLNDCVNGPRYVCFSGVDKLPNGFYGTSIPLEWSLNDVNDVILAYEMNGERLTPDHGYPLRVIIPGCIGGRMVKWLSKITISNKESDSYYHYHDNRVLPPEFDAERATKEKAWYNPNYIINYLNINSVITSPAHNEYIPLSSFFNNQMYTLKGYAYTGGGHKITRVEVSLDNGKTWLLSKLDQPELVHPAVLKRRINPIPRYWCWSFWSLIIPFHSFIRCEEISVRAWDSTQNTQPRNPTWNVMGMMNNCHFRVKVNTIPQGNEFRLVFEHPTQPGNNPGGWMVKPSPKLITSKPSDVSTINSQIPTFTINEVAKHNNEKDCWIIINKKVYNCTKFLKKHPGGTASILINAGKDATNEFTAIHSTKAIELLKGFYIGNLALLQSKL</sequence>
<proteinExistence type="predicted"/>
<dbReference type="PANTHER" id="PTHR19372:SF7">
    <property type="entry name" value="SULFITE OXIDASE, MITOCHONDRIAL"/>
    <property type="match status" value="1"/>
</dbReference>
<dbReference type="InterPro" id="IPR001199">
    <property type="entry name" value="Cyt_B5-like_heme/steroid-bd"/>
</dbReference>
<dbReference type="OrthoDB" id="432685at2759"/>
<evidence type="ECO:0000256" key="10">
    <source>
        <dbReference type="ARBA" id="ARBA00049155"/>
    </source>
</evidence>
<evidence type="ECO:0000256" key="6">
    <source>
        <dbReference type="ARBA" id="ARBA00022617"/>
    </source>
</evidence>
<dbReference type="InterPro" id="IPR036400">
    <property type="entry name" value="Cyt_B5-like_heme/steroid_sf"/>
</dbReference>
<keyword evidence="7" id="KW-0479">Metal-binding</keyword>
<dbReference type="GO" id="GO:0030151">
    <property type="term" value="F:molybdenum ion binding"/>
    <property type="evidence" value="ECO:0007669"/>
    <property type="project" value="InterPro"/>
</dbReference>
<keyword evidence="8" id="KW-0560">Oxidoreductase</keyword>
<dbReference type="EC" id="1.7.1.3" evidence="3"/>
<dbReference type="PANTHER" id="PTHR19372">
    <property type="entry name" value="SULFITE REDUCTASE"/>
    <property type="match status" value="1"/>
</dbReference>
<dbReference type="InterPro" id="IPR022407">
    <property type="entry name" value="OxRdtase_Mopterin_BS"/>
</dbReference>
<dbReference type="Pfam" id="PF00174">
    <property type="entry name" value="Oxidored_molyb"/>
    <property type="match status" value="1"/>
</dbReference>
<dbReference type="FunFam" id="3.10.120.10:FF:000007">
    <property type="entry name" value="Sulfite oxidase, mitochondrial"/>
    <property type="match status" value="1"/>
</dbReference>
<dbReference type="GO" id="GO:0006790">
    <property type="term" value="P:sulfur compound metabolic process"/>
    <property type="evidence" value="ECO:0007669"/>
    <property type="project" value="TreeGrafter"/>
</dbReference>
<dbReference type="GO" id="GO:0008482">
    <property type="term" value="F:sulfite oxidase activity"/>
    <property type="evidence" value="ECO:0007669"/>
    <property type="project" value="TreeGrafter"/>
</dbReference>
<evidence type="ECO:0000256" key="3">
    <source>
        <dbReference type="ARBA" id="ARBA00012673"/>
    </source>
</evidence>
<comment type="cofactor">
    <cofactor evidence="1">
        <name>Mo-molybdopterin</name>
        <dbReference type="ChEBI" id="CHEBI:71302"/>
    </cofactor>
</comment>
<dbReference type="FunFam" id="3.90.420.10:FF:000003">
    <property type="entry name" value="Nitrate reductase"/>
    <property type="match status" value="1"/>
</dbReference>
<dbReference type="Proteomes" id="UP000789759">
    <property type="component" value="Unassembled WGS sequence"/>
</dbReference>
<accession>A0A9N9EXY4</accession>
<feature type="domain" description="Cytochrome b5 heme-binding" evidence="11">
    <location>
        <begin position="455"/>
        <end position="530"/>
    </location>
</feature>
<evidence type="ECO:0000256" key="8">
    <source>
        <dbReference type="ARBA" id="ARBA00023002"/>
    </source>
</evidence>
<gene>
    <name evidence="12" type="ORF">CPELLU_LOCUS2285</name>
</gene>
<evidence type="ECO:0000259" key="11">
    <source>
        <dbReference type="PROSITE" id="PS50255"/>
    </source>
</evidence>
<dbReference type="GO" id="GO:0043546">
    <property type="term" value="F:molybdopterin cofactor binding"/>
    <property type="evidence" value="ECO:0007669"/>
    <property type="project" value="InterPro"/>
</dbReference>
<comment type="subunit">
    <text evidence="2">Homodimer.</text>
</comment>
<dbReference type="Gene3D" id="3.90.420.10">
    <property type="entry name" value="Oxidoreductase, molybdopterin-binding domain"/>
    <property type="match status" value="1"/>
</dbReference>
<evidence type="ECO:0000256" key="2">
    <source>
        <dbReference type="ARBA" id="ARBA00011738"/>
    </source>
</evidence>
<protein>
    <recommendedName>
        <fullName evidence="4">Nitrate reductase [NADPH]</fullName>
        <ecNumber evidence="3">1.7.1.3</ecNumber>
    </recommendedName>
</protein>
<dbReference type="Pfam" id="PF00173">
    <property type="entry name" value="Cyt-b5"/>
    <property type="match status" value="1"/>
</dbReference>
<keyword evidence="5" id="KW-0500">Molybdenum</keyword>
<name>A0A9N9EXY4_9GLOM</name>
<evidence type="ECO:0000256" key="1">
    <source>
        <dbReference type="ARBA" id="ARBA00001924"/>
    </source>
</evidence>
<comment type="caution">
    <text evidence="12">The sequence shown here is derived from an EMBL/GenBank/DDBJ whole genome shotgun (WGS) entry which is preliminary data.</text>
</comment>
<dbReference type="GO" id="GO:0043436">
    <property type="term" value="P:oxoacid metabolic process"/>
    <property type="evidence" value="ECO:0007669"/>
    <property type="project" value="UniProtKB-ARBA"/>
</dbReference>
<dbReference type="PROSITE" id="PS00191">
    <property type="entry name" value="CYTOCHROME_B5_1"/>
    <property type="match status" value="1"/>
</dbReference>
<evidence type="ECO:0000313" key="12">
    <source>
        <dbReference type="EMBL" id="CAG8497459.1"/>
    </source>
</evidence>
<keyword evidence="9" id="KW-0408">Iron</keyword>
<dbReference type="PRINTS" id="PR00363">
    <property type="entry name" value="CYTOCHROMEB5"/>
</dbReference>
<dbReference type="SUPFAM" id="SSF81296">
    <property type="entry name" value="E set domains"/>
    <property type="match status" value="1"/>
</dbReference>
<comment type="catalytic activity">
    <reaction evidence="10">
        <text>nitrite + NADP(+) + H2O = nitrate + NADPH + H(+)</text>
        <dbReference type="Rhea" id="RHEA:19061"/>
        <dbReference type="ChEBI" id="CHEBI:15377"/>
        <dbReference type="ChEBI" id="CHEBI:15378"/>
        <dbReference type="ChEBI" id="CHEBI:16301"/>
        <dbReference type="ChEBI" id="CHEBI:17632"/>
        <dbReference type="ChEBI" id="CHEBI:57783"/>
        <dbReference type="ChEBI" id="CHEBI:58349"/>
        <dbReference type="EC" id="1.7.1.3"/>
    </reaction>
</comment>
<dbReference type="InterPro" id="IPR005066">
    <property type="entry name" value="MoCF_OxRdtse_dimer"/>
</dbReference>
<dbReference type="GO" id="GO:0020037">
    <property type="term" value="F:heme binding"/>
    <property type="evidence" value="ECO:0007669"/>
    <property type="project" value="InterPro"/>
</dbReference>
<dbReference type="PRINTS" id="PR00407">
    <property type="entry name" value="EUMOPTERIN"/>
</dbReference>
<dbReference type="SUPFAM" id="SSF55856">
    <property type="entry name" value="Cytochrome b5-like heme/steroid binding domain"/>
    <property type="match status" value="1"/>
</dbReference>
<keyword evidence="6" id="KW-0349">Heme</keyword>
<evidence type="ECO:0000256" key="7">
    <source>
        <dbReference type="ARBA" id="ARBA00022723"/>
    </source>
</evidence>
<dbReference type="SUPFAM" id="SSF56524">
    <property type="entry name" value="Oxidoreductase molybdopterin-binding domain"/>
    <property type="match status" value="1"/>
</dbReference>
<dbReference type="InterPro" id="IPR036374">
    <property type="entry name" value="OxRdtase_Mopterin-bd_sf"/>
</dbReference>
<dbReference type="InterPro" id="IPR008335">
    <property type="entry name" value="Mopterin_OxRdtase_euk"/>
</dbReference>
<dbReference type="InterPro" id="IPR018506">
    <property type="entry name" value="Cyt_B5_heme-BS"/>
</dbReference>
<evidence type="ECO:0000256" key="4">
    <source>
        <dbReference type="ARBA" id="ARBA00015499"/>
    </source>
</evidence>